<reference evidence="1" key="1">
    <citation type="submission" date="2018-02" db="EMBL/GenBank/DDBJ databases">
        <authorList>
            <person name="Cohen D.B."/>
            <person name="Kent A.D."/>
        </authorList>
    </citation>
    <scope>NUCLEOTIDE SEQUENCE</scope>
</reference>
<dbReference type="EMBL" id="OIVN01000375">
    <property type="protein sequence ID" value="SPC79229.1"/>
    <property type="molecule type" value="Genomic_DNA"/>
</dbReference>
<protein>
    <submittedName>
        <fullName evidence="1">Uncharacterized protein</fullName>
    </submittedName>
</protein>
<name>A0A2N9EX87_FAGSY</name>
<organism evidence="1">
    <name type="scientific">Fagus sylvatica</name>
    <name type="common">Beechnut</name>
    <dbReference type="NCBI Taxonomy" id="28930"/>
    <lineage>
        <taxon>Eukaryota</taxon>
        <taxon>Viridiplantae</taxon>
        <taxon>Streptophyta</taxon>
        <taxon>Embryophyta</taxon>
        <taxon>Tracheophyta</taxon>
        <taxon>Spermatophyta</taxon>
        <taxon>Magnoliopsida</taxon>
        <taxon>eudicotyledons</taxon>
        <taxon>Gunneridae</taxon>
        <taxon>Pentapetalae</taxon>
        <taxon>rosids</taxon>
        <taxon>fabids</taxon>
        <taxon>Fagales</taxon>
        <taxon>Fagaceae</taxon>
        <taxon>Fagus</taxon>
    </lineage>
</organism>
<evidence type="ECO:0000313" key="1">
    <source>
        <dbReference type="EMBL" id="SPC79229.1"/>
    </source>
</evidence>
<sequence>MKFGVSDGLESTFSGFEKEEEEAYAWCHCRWKPVPWIMSGDAGEDFDDHIGEDEEGEGIVLHTRYPWEGTDRDYEYEERAGCKELCIRFVFVAGNGSATGLWMILDVIGAIGTVIS</sequence>
<proteinExistence type="predicted"/>
<accession>A0A2N9EX87</accession>
<gene>
    <name evidence="1" type="ORF">FSB_LOCUS7111</name>
</gene>
<dbReference type="AlphaFoldDB" id="A0A2N9EX87"/>